<dbReference type="Gene3D" id="3.40.50.720">
    <property type="entry name" value="NAD(P)-binding Rossmann-like Domain"/>
    <property type="match status" value="2"/>
</dbReference>
<dbReference type="Proteomes" id="UP001152795">
    <property type="component" value="Unassembled WGS sequence"/>
</dbReference>
<name>A0A6S7H421_PARCT</name>
<organism evidence="3 4">
    <name type="scientific">Paramuricea clavata</name>
    <name type="common">Red gorgonian</name>
    <name type="synonym">Violescent sea-whip</name>
    <dbReference type="NCBI Taxonomy" id="317549"/>
    <lineage>
        <taxon>Eukaryota</taxon>
        <taxon>Metazoa</taxon>
        <taxon>Cnidaria</taxon>
        <taxon>Anthozoa</taxon>
        <taxon>Octocorallia</taxon>
        <taxon>Malacalcyonacea</taxon>
        <taxon>Plexauridae</taxon>
        <taxon>Paramuricea</taxon>
    </lineage>
</organism>
<evidence type="ECO:0000313" key="3">
    <source>
        <dbReference type="EMBL" id="CAB4000425.1"/>
    </source>
</evidence>
<sequence length="159" mass="17763">MKKTAERIIYECLETRGRLDVLVNNAAQFYPTEIGKVSEEIWNDLIQTDMFFFVTDIHADRPVSDHSVYCISKAGLQMCTLSLAKEFAPYIRVNAVSGGAILLPETYDDQLKHALISKNPLNGIGNPGDIISALEYLVSNAKYVTGQIIRVYGGRTLYQ</sequence>
<dbReference type="Pfam" id="PF13561">
    <property type="entry name" value="adh_short_C2"/>
    <property type="match status" value="1"/>
</dbReference>
<dbReference type="SUPFAM" id="SSF51735">
    <property type="entry name" value="NAD(P)-binding Rossmann-fold domains"/>
    <property type="match status" value="1"/>
</dbReference>
<protein>
    <submittedName>
        <fullName evidence="3">Uncharacterized protein</fullName>
    </submittedName>
</protein>
<dbReference type="PRINTS" id="PR00080">
    <property type="entry name" value="SDRFAMILY"/>
</dbReference>
<dbReference type="AlphaFoldDB" id="A0A6S7H421"/>
<comment type="caution">
    <text evidence="3">The sequence shown here is derived from an EMBL/GenBank/DDBJ whole genome shotgun (WGS) entry which is preliminary data.</text>
</comment>
<evidence type="ECO:0000256" key="2">
    <source>
        <dbReference type="ARBA" id="ARBA00023002"/>
    </source>
</evidence>
<accession>A0A6S7H421</accession>
<dbReference type="PANTHER" id="PTHR43639">
    <property type="entry name" value="OXIDOREDUCTASE, SHORT-CHAIN DEHYDROGENASE/REDUCTASE FAMILY (AFU_ORTHOLOGUE AFUA_5G02870)"/>
    <property type="match status" value="1"/>
</dbReference>
<dbReference type="PRINTS" id="PR00081">
    <property type="entry name" value="GDHRDH"/>
</dbReference>
<evidence type="ECO:0000256" key="1">
    <source>
        <dbReference type="ARBA" id="ARBA00006484"/>
    </source>
</evidence>
<keyword evidence="4" id="KW-1185">Reference proteome</keyword>
<dbReference type="PANTHER" id="PTHR43639:SF1">
    <property type="entry name" value="SHORT-CHAIN DEHYDROGENASE_REDUCTASE FAMILY PROTEIN"/>
    <property type="match status" value="1"/>
</dbReference>
<reference evidence="3" key="1">
    <citation type="submission" date="2020-04" db="EMBL/GenBank/DDBJ databases">
        <authorList>
            <person name="Alioto T."/>
            <person name="Alioto T."/>
            <person name="Gomez Garrido J."/>
        </authorList>
    </citation>
    <scope>NUCLEOTIDE SEQUENCE</scope>
    <source>
        <strain evidence="3">A484AB</strain>
    </source>
</reference>
<gene>
    <name evidence="3" type="ORF">PACLA_8A063635</name>
</gene>
<dbReference type="GO" id="GO:0016491">
    <property type="term" value="F:oxidoreductase activity"/>
    <property type="evidence" value="ECO:0007669"/>
    <property type="project" value="UniProtKB-KW"/>
</dbReference>
<dbReference type="InterPro" id="IPR036291">
    <property type="entry name" value="NAD(P)-bd_dom_sf"/>
</dbReference>
<proteinExistence type="inferred from homology"/>
<dbReference type="EMBL" id="CACRXK020003835">
    <property type="protein sequence ID" value="CAB4000425.1"/>
    <property type="molecule type" value="Genomic_DNA"/>
</dbReference>
<comment type="similarity">
    <text evidence="1">Belongs to the short-chain dehydrogenases/reductases (SDR) family.</text>
</comment>
<dbReference type="OrthoDB" id="5956217at2759"/>
<dbReference type="InterPro" id="IPR002347">
    <property type="entry name" value="SDR_fam"/>
</dbReference>
<evidence type="ECO:0000313" key="4">
    <source>
        <dbReference type="Proteomes" id="UP001152795"/>
    </source>
</evidence>
<keyword evidence="2" id="KW-0560">Oxidoreductase</keyword>